<evidence type="ECO:0000256" key="5">
    <source>
        <dbReference type="SAM" id="MobiDB-lite"/>
    </source>
</evidence>
<evidence type="ECO:0000259" key="6">
    <source>
        <dbReference type="PROSITE" id="PS50011"/>
    </source>
</evidence>
<dbReference type="Pfam" id="PF00069">
    <property type="entry name" value="Pkinase"/>
    <property type="match status" value="1"/>
</dbReference>
<evidence type="ECO:0000313" key="8">
    <source>
        <dbReference type="Proteomes" id="UP001501231"/>
    </source>
</evidence>
<dbReference type="RefSeq" id="WP_344586780.1">
    <property type="nucleotide sequence ID" value="NZ_BAAARW010000002.1"/>
</dbReference>
<feature type="compositionally biased region" description="Pro residues" evidence="5">
    <location>
        <begin position="317"/>
        <end position="326"/>
    </location>
</feature>
<feature type="compositionally biased region" description="Basic and acidic residues" evidence="5">
    <location>
        <begin position="261"/>
        <end position="273"/>
    </location>
</feature>
<comment type="caution">
    <text evidence="7">The sequence shown here is derived from an EMBL/GenBank/DDBJ whole genome shotgun (WGS) entry which is preliminary data.</text>
</comment>
<evidence type="ECO:0000256" key="3">
    <source>
        <dbReference type="ARBA" id="ARBA00022777"/>
    </source>
</evidence>
<sequence>MEPGLRLTERYRLVERLDGGATREVWRAWDEALNRPVAVRHARTKERVVGAVRITHPAFVTIYDCDRTRNGDGRLVSYVVTAYLDGETLAERVAREPLPLPEALECCAQVAAGLAAAHAAGVTHGDLRPEKVFLTLDGVRIVDLGMADGAPADTAAVEEEKAADVLALGTLLAVCLPESGPADGEAAPERPEEVARLASRCRSSDPAQRPTATAAAAILASAQEKFPLPPRDPVPPAGGSAAPFAATTVLVPEGAMPPGRPQERRLPAPDGDGKGPVFRVAVTVTLAAVALAAVLVIADGGSDQQGAAPGQGRSAAPLPPPTPAPAPTDAAPTGAQPQTGPPAPAPSVIETLGRLQPIVDSGQASGAIRSDVAVDLNNLITNLRNDLASGRTADTQLKLVQLREKIATRLRERALDDDVAARMTDVLSSAAAP</sequence>
<dbReference type="PANTHER" id="PTHR43289">
    <property type="entry name" value="MITOGEN-ACTIVATED PROTEIN KINASE KINASE KINASE 20-RELATED"/>
    <property type="match status" value="1"/>
</dbReference>
<dbReference type="InterPro" id="IPR000719">
    <property type="entry name" value="Prot_kinase_dom"/>
</dbReference>
<dbReference type="EMBL" id="BAAARW010000002">
    <property type="protein sequence ID" value="GAA2401498.1"/>
    <property type="molecule type" value="Genomic_DNA"/>
</dbReference>
<accession>A0ABN3IEI6</accession>
<dbReference type="SUPFAM" id="SSF56112">
    <property type="entry name" value="Protein kinase-like (PK-like)"/>
    <property type="match status" value="1"/>
</dbReference>
<evidence type="ECO:0000256" key="4">
    <source>
        <dbReference type="ARBA" id="ARBA00022840"/>
    </source>
</evidence>
<feature type="domain" description="Protein kinase" evidence="6">
    <location>
        <begin position="11"/>
        <end position="226"/>
    </location>
</feature>
<dbReference type="PANTHER" id="PTHR43289:SF34">
    <property type="entry name" value="SERINE_THREONINE-PROTEIN KINASE YBDM-RELATED"/>
    <property type="match status" value="1"/>
</dbReference>
<feature type="region of interest" description="Disordered" evidence="5">
    <location>
        <begin position="303"/>
        <end position="348"/>
    </location>
</feature>
<dbReference type="Proteomes" id="UP001501231">
    <property type="component" value="Unassembled WGS sequence"/>
</dbReference>
<dbReference type="InterPro" id="IPR011009">
    <property type="entry name" value="Kinase-like_dom_sf"/>
</dbReference>
<keyword evidence="2" id="KW-0547">Nucleotide-binding</keyword>
<name>A0ABN3IEI6_9ACTN</name>
<evidence type="ECO:0000256" key="2">
    <source>
        <dbReference type="ARBA" id="ARBA00022741"/>
    </source>
</evidence>
<gene>
    <name evidence="7" type="ORF">GCM10010191_05980</name>
</gene>
<feature type="compositionally biased region" description="Low complexity" evidence="5">
    <location>
        <begin position="327"/>
        <end position="338"/>
    </location>
</feature>
<protein>
    <recommendedName>
        <fullName evidence="6">Protein kinase domain-containing protein</fullName>
    </recommendedName>
</protein>
<keyword evidence="1" id="KW-0808">Transferase</keyword>
<keyword evidence="4" id="KW-0067">ATP-binding</keyword>
<organism evidence="7 8">
    <name type="scientific">Actinomadura vinacea</name>
    <dbReference type="NCBI Taxonomy" id="115336"/>
    <lineage>
        <taxon>Bacteria</taxon>
        <taxon>Bacillati</taxon>
        <taxon>Actinomycetota</taxon>
        <taxon>Actinomycetes</taxon>
        <taxon>Streptosporangiales</taxon>
        <taxon>Thermomonosporaceae</taxon>
        <taxon>Actinomadura</taxon>
    </lineage>
</organism>
<evidence type="ECO:0000313" key="7">
    <source>
        <dbReference type="EMBL" id="GAA2401498.1"/>
    </source>
</evidence>
<keyword evidence="3" id="KW-0418">Kinase</keyword>
<reference evidence="7 8" key="1">
    <citation type="journal article" date="2019" name="Int. J. Syst. Evol. Microbiol.">
        <title>The Global Catalogue of Microorganisms (GCM) 10K type strain sequencing project: providing services to taxonomists for standard genome sequencing and annotation.</title>
        <authorList>
            <consortium name="The Broad Institute Genomics Platform"/>
            <consortium name="The Broad Institute Genome Sequencing Center for Infectious Disease"/>
            <person name="Wu L."/>
            <person name="Ma J."/>
        </authorList>
    </citation>
    <scope>NUCLEOTIDE SEQUENCE [LARGE SCALE GENOMIC DNA]</scope>
    <source>
        <strain evidence="7 8">JCM 3325</strain>
    </source>
</reference>
<proteinExistence type="predicted"/>
<evidence type="ECO:0000256" key="1">
    <source>
        <dbReference type="ARBA" id="ARBA00022679"/>
    </source>
</evidence>
<keyword evidence="8" id="KW-1185">Reference proteome</keyword>
<dbReference type="Gene3D" id="3.30.200.20">
    <property type="entry name" value="Phosphorylase Kinase, domain 1"/>
    <property type="match status" value="1"/>
</dbReference>
<feature type="region of interest" description="Disordered" evidence="5">
    <location>
        <begin position="252"/>
        <end position="274"/>
    </location>
</feature>
<dbReference type="Gene3D" id="1.10.510.10">
    <property type="entry name" value="Transferase(Phosphotransferase) domain 1"/>
    <property type="match status" value="1"/>
</dbReference>
<dbReference type="PROSITE" id="PS50011">
    <property type="entry name" value="PROTEIN_KINASE_DOM"/>
    <property type="match status" value="1"/>
</dbReference>